<evidence type="ECO:0008006" key="3">
    <source>
        <dbReference type="Google" id="ProtNLM"/>
    </source>
</evidence>
<dbReference type="Proteomes" id="UP000366872">
    <property type="component" value="Unassembled WGS sequence"/>
</dbReference>
<dbReference type="AlphaFoldDB" id="A0A6C2UC86"/>
<evidence type="ECO:0000313" key="2">
    <source>
        <dbReference type="Proteomes" id="UP000366872"/>
    </source>
</evidence>
<dbReference type="EMBL" id="CAAHFG010000005">
    <property type="protein sequence ID" value="VGO17685.1"/>
    <property type="molecule type" value="Genomic_DNA"/>
</dbReference>
<dbReference type="SUPFAM" id="SSF51445">
    <property type="entry name" value="(Trans)glycosidases"/>
    <property type="match status" value="1"/>
</dbReference>
<keyword evidence="2" id="KW-1185">Reference proteome</keyword>
<organism evidence="1 2">
    <name type="scientific">Pontiella desulfatans</name>
    <dbReference type="NCBI Taxonomy" id="2750659"/>
    <lineage>
        <taxon>Bacteria</taxon>
        <taxon>Pseudomonadati</taxon>
        <taxon>Kiritimatiellota</taxon>
        <taxon>Kiritimatiellia</taxon>
        <taxon>Kiritimatiellales</taxon>
        <taxon>Pontiellaceae</taxon>
        <taxon>Pontiella</taxon>
    </lineage>
</organism>
<dbReference type="RefSeq" id="WP_136083170.1">
    <property type="nucleotide sequence ID" value="NZ_CAAHFG010000005.1"/>
</dbReference>
<sequence>MNRAVIESRYLKRELVFDAGSMRSMAFYAGTGNEPLADISVADEATVTIDGIEYVLGSTGCSAETVKTPRGQQLIITCGEQPELSGVVVKLVYEAFDDVPALTKHINVENEGPREICINGIQVERIKPLIGKSHKLLLEDDYVRDALTVDGKRVYSPWIEKHRRYIDAFLNPGEEAYCFAYPVDMDWELRAGERFESFKVYEFVVPNTEEAGLAVRKATRALFPWTCDRALGCSLAPASKVEEYYVGIDRVAEAGFEYVHLNHGWIKGVMTSPLFTNYSDYALRPELFQNGWDDIRKLSDYAHAKGLQISFYSIYVNTWMEEGANTPKAYTDHDWELIWADDDDSSRWGTTLDPAAGWGEVVNRKLSEAIDKGGFDAYHLDGPYYGDISVAENRSVKPGGPNQMLAWEYQKTFYERMKASGIHGEAAQGFQAFAHGMSRITTTGYEEGDFGDKPIQQQILANRKAAYDFTKLYRPEQATTVLPIVAWSPDEDAPDLLVPMEEHADEYNAYLANVYGYGFEGKPFCKVPFEGPKSKAVVQRWLTFWKDHSEYFKQGYLLHLKKPDGEHLDAVMHLLDTGREEKALVVVYNPAELELSGGINLSVPGFEGREKTWGYKAESGATGTVEGDCLPVSVPPSDATWYELWELKEQGDI</sequence>
<name>A0A6C2UC86_PONDE</name>
<dbReference type="Gene3D" id="3.20.20.70">
    <property type="entry name" value="Aldolase class I"/>
    <property type="match status" value="1"/>
</dbReference>
<evidence type="ECO:0000313" key="1">
    <source>
        <dbReference type="EMBL" id="VGO17685.1"/>
    </source>
</evidence>
<gene>
    <name evidence="1" type="ORF">PDESU_06287</name>
</gene>
<dbReference type="InterPro" id="IPR017853">
    <property type="entry name" value="GH"/>
</dbReference>
<protein>
    <recommendedName>
        <fullName evidence="3">Alpha-galactosidase</fullName>
    </recommendedName>
</protein>
<dbReference type="InterPro" id="IPR013785">
    <property type="entry name" value="Aldolase_TIM"/>
</dbReference>
<proteinExistence type="predicted"/>
<accession>A0A6C2UC86</accession>
<reference evidence="1 2" key="1">
    <citation type="submission" date="2019-04" db="EMBL/GenBank/DDBJ databases">
        <authorList>
            <person name="Van Vliet M D."/>
        </authorList>
    </citation>
    <scope>NUCLEOTIDE SEQUENCE [LARGE SCALE GENOMIC DNA]</scope>
    <source>
        <strain evidence="1 2">F1</strain>
    </source>
</reference>